<reference evidence="2" key="1">
    <citation type="journal article" date="2022" name="Mol. Ecol. Resour.">
        <title>The genomes of chicory, endive, great burdock and yacon provide insights into Asteraceae palaeo-polyploidization history and plant inulin production.</title>
        <authorList>
            <person name="Fan W."/>
            <person name="Wang S."/>
            <person name="Wang H."/>
            <person name="Wang A."/>
            <person name="Jiang F."/>
            <person name="Liu H."/>
            <person name="Zhao H."/>
            <person name="Xu D."/>
            <person name="Zhang Y."/>
        </authorList>
    </citation>
    <scope>NUCLEOTIDE SEQUENCE [LARGE SCALE GENOMIC DNA]</scope>
    <source>
        <strain evidence="2">cv. Yunnan</strain>
    </source>
</reference>
<gene>
    <name evidence="1" type="ORF">L1987_35082</name>
</gene>
<accession>A0ACB9HV11</accession>
<dbReference type="Proteomes" id="UP001056120">
    <property type="component" value="Linkage Group LG11"/>
</dbReference>
<name>A0ACB9HV11_9ASTR</name>
<proteinExistence type="predicted"/>
<dbReference type="EMBL" id="CM042028">
    <property type="protein sequence ID" value="KAI3799779.1"/>
    <property type="molecule type" value="Genomic_DNA"/>
</dbReference>
<sequence length="485" mass="53572">MLDLNVEVVVSVVGGDNIRDRSGFESNDYVAATKYVQEDRQSEIHSGASVSSDVFNAEEEDPLVADDVEVDDDDSVSRSATDNRCFRIDILGQKGETKENSHRSSVGLVTRQLFPVSGYLKLEEELGSRLASSSPSVTSFLGTDWLNLKFLESTPMPQNVQPVAPQKARKSRRGPPSKSSPYRGVTFYRRTGRWESHIWDCGKQLYLGGFDTSHAAARAYDRAAIKFRGTDADINFDTSDYEEDMAQMENLSKEEFIHVLRRQSNGFSRGSSKYRGVTLHKCGRWEARMGQLLGKKYVYLGLFDTEVEAARAYDKAAIECNGKEAITNFDPSTYGAGVNSRGRDEASCCNLDLSLWGTKQNHLQNVDIGSGKRPKVGGLSETSMGGHPHYNPTAIGQHFPVWPSMYSSHTTNYEEMTKGVRSANVASSLGVSKAAWQMQMVIGNHGPVASNAASSGFVSSVTRFTDPPFLSNTNMQNKTSQYQYN</sequence>
<evidence type="ECO:0000313" key="1">
    <source>
        <dbReference type="EMBL" id="KAI3799779.1"/>
    </source>
</evidence>
<keyword evidence="2" id="KW-1185">Reference proteome</keyword>
<organism evidence="1 2">
    <name type="scientific">Smallanthus sonchifolius</name>
    <dbReference type="NCBI Taxonomy" id="185202"/>
    <lineage>
        <taxon>Eukaryota</taxon>
        <taxon>Viridiplantae</taxon>
        <taxon>Streptophyta</taxon>
        <taxon>Embryophyta</taxon>
        <taxon>Tracheophyta</taxon>
        <taxon>Spermatophyta</taxon>
        <taxon>Magnoliopsida</taxon>
        <taxon>eudicotyledons</taxon>
        <taxon>Gunneridae</taxon>
        <taxon>Pentapetalae</taxon>
        <taxon>asterids</taxon>
        <taxon>campanulids</taxon>
        <taxon>Asterales</taxon>
        <taxon>Asteraceae</taxon>
        <taxon>Asteroideae</taxon>
        <taxon>Heliantheae alliance</taxon>
        <taxon>Millerieae</taxon>
        <taxon>Smallanthus</taxon>
    </lineage>
</organism>
<reference evidence="1 2" key="2">
    <citation type="journal article" date="2022" name="Mol. Ecol. Resour.">
        <title>The genomes of chicory, endive, great burdock and yacon provide insights into Asteraceae paleo-polyploidization history and plant inulin production.</title>
        <authorList>
            <person name="Fan W."/>
            <person name="Wang S."/>
            <person name="Wang H."/>
            <person name="Wang A."/>
            <person name="Jiang F."/>
            <person name="Liu H."/>
            <person name="Zhao H."/>
            <person name="Xu D."/>
            <person name="Zhang Y."/>
        </authorList>
    </citation>
    <scope>NUCLEOTIDE SEQUENCE [LARGE SCALE GENOMIC DNA]</scope>
    <source>
        <strain evidence="2">cv. Yunnan</strain>
        <tissue evidence="1">Leaves</tissue>
    </source>
</reference>
<evidence type="ECO:0000313" key="2">
    <source>
        <dbReference type="Proteomes" id="UP001056120"/>
    </source>
</evidence>
<protein>
    <submittedName>
        <fullName evidence="1">Uncharacterized protein</fullName>
    </submittedName>
</protein>
<comment type="caution">
    <text evidence="1">The sequence shown here is derived from an EMBL/GenBank/DDBJ whole genome shotgun (WGS) entry which is preliminary data.</text>
</comment>